<evidence type="ECO:0000256" key="3">
    <source>
        <dbReference type="ARBA" id="ARBA00023212"/>
    </source>
</evidence>
<comment type="similarity">
    <text evidence="2">Belongs to the syntrophin family.</text>
</comment>
<dbReference type="PANTHER" id="PTHR10554">
    <property type="entry name" value="SYNTROPHIN"/>
    <property type="match status" value="1"/>
</dbReference>
<dbReference type="AlphaFoldDB" id="A0A9P0HFR2"/>
<dbReference type="SUPFAM" id="SSF50156">
    <property type="entry name" value="PDZ domain-like"/>
    <property type="match status" value="1"/>
</dbReference>
<keyword evidence="3" id="KW-0206">Cytoskeleton</keyword>
<evidence type="ECO:0000313" key="7">
    <source>
        <dbReference type="Proteomes" id="UP001152798"/>
    </source>
</evidence>
<dbReference type="PROSITE" id="PS50106">
    <property type="entry name" value="PDZ"/>
    <property type="match status" value="1"/>
</dbReference>
<comment type="subcellular location">
    <subcellularLocation>
        <location evidence="1">Cytoplasm</location>
        <location evidence="1">Cytoskeleton</location>
    </subcellularLocation>
</comment>
<keyword evidence="7" id="KW-1185">Reference proteome</keyword>
<name>A0A9P0HFR2_NEZVI</name>
<dbReference type="CDD" id="cd06801">
    <property type="entry name" value="PDZ_syntrophin-like"/>
    <property type="match status" value="1"/>
</dbReference>
<evidence type="ECO:0000256" key="2">
    <source>
        <dbReference type="ARBA" id="ARBA00010798"/>
    </source>
</evidence>
<evidence type="ECO:0000313" key="6">
    <source>
        <dbReference type="EMBL" id="CAH1400806.1"/>
    </source>
</evidence>
<accession>A0A9P0HFR2</accession>
<dbReference type="InterPro" id="IPR001478">
    <property type="entry name" value="PDZ"/>
</dbReference>
<protein>
    <recommendedName>
        <fullName evidence="5">PDZ domain-containing protein</fullName>
    </recommendedName>
</protein>
<reference evidence="6" key="1">
    <citation type="submission" date="2022-01" db="EMBL/GenBank/DDBJ databases">
        <authorList>
            <person name="King R."/>
        </authorList>
    </citation>
    <scope>NUCLEOTIDE SEQUENCE</scope>
</reference>
<organism evidence="6 7">
    <name type="scientific">Nezara viridula</name>
    <name type="common">Southern green stink bug</name>
    <name type="synonym">Cimex viridulus</name>
    <dbReference type="NCBI Taxonomy" id="85310"/>
    <lineage>
        <taxon>Eukaryota</taxon>
        <taxon>Metazoa</taxon>
        <taxon>Ecdysozoa</taxon>
        <taxon>Arthropoda</taxon>
        <taxon>Hexapoda</taxon>
        <taxon>Insecta</taxon>
        <taxon>Pterygota</taxon>
        <taxon>Neoptera</taxon>
        <taxon>Paraneoptera</taxon>
        <taxon>Hemiptera</taxon>
        <taxon>Heteroptera</taxon>
        <taxon>Panheteroptera</taxon>
        <taxon>Pentatomomorpha</taxon>
        <taxon>Pentatomoidea</taxon>
        <taxon>Pentatomidae</taxon>
        <taxon>Pentatominae</taxon>
        <taxon>Nezara</taxon>
    </lineage>
</organism>
<dbReference type="GO" id="GO:0005198">
    <property type="term" value="F:structural molecule activity"/>
    <property type="evidence" value="ECO:0007669"/>
    <property type="project" value="InterPro"/>
</dbReference>
<gene>
    <name evidence="6" type="ORF">NEZAVI_LOCUS9973</name>
</gene>
<proteinExistence type="inferred from homology"/>
<dbReference type="GO" id="GO:0005856">
    <property type="term" value="C:cytoskeleton"/>
    <property type="evidence" value="ECO:0007669"/>
    <property type="project" value="UniProtKB-SubCell"/>
</dbReference>
<keyword evidence="3" id="KW-0963">Cytoplasm</keyword>
<dbReference type="PANTHER" id="PTHR10554:SF1">
    <property type="entry name" value="FI16515P1"/>
    <property type="match status" value="1"/>
</dbReference>
<dbReference type="GO" id="GO:0016010">
    <property type="term" value="C:dystrophin-associated glycoprotein complex"/>
    <property type="evidence" value="ECO:0007669"/>
    <property type="project" value="TreeGrafter"/>
</dbReference>
<sequence length="193" mass="21246">MEAEGDHLCGCPLSRASGSRKDRTVFRESLRATPKTSLRRKGSTKKEVRCGMVKVSDGKTRPTPMRLQLSMEILKLQKEESSPPNHNVRPTPSDSRVRIVGVTRQKVGGLGLSIKGGAEHKLPILISRIFKEQAADQTGQLFVGDAIIKVNGELITHCQHDEAVNILRNAGDIVMLTVKHYRAATPFLQKASE</sequence>
<evidence type="ECO:0000256" key="4">
    <source>
        <dbReference type="SAM" id="MobiDB-lite"/>
    </source>
</evidence>
<dbReference type="Gene3D" id="2.30.42.10">
    <property type="match status" value="1"/>
</dbReference>
<dbReference type="EMBL" id="OV725080">
    <property type="protein sequence ID" value="CAH1400806.1"/>
    <property type="molecule type" value="Genomic_DNA"/>
</dbReference>
<dbReference type="SMART" id="SM00228">
    <property type="entry name" value="PDZ"/>
    <property type="match status" value="1"/>
</dbReference>
<dbReference type="InterPro" id="IPR015482">
    <property type="entry name" value="Syntrophin"/>
</dbReference>
<dbReference type="FunFam" id="2.30.42.10:FF:000193">
    <property type="entry name" value="Syntrophin gamma 1"/>
    <property type="match status" value="1"/>
</dbReference>
<feature type="region of interest" description="Disordered" evidence="4">
    <location>
        <begin position="1"/>
        <end position="23"/>
    </location>
</feature>
<dbReference type="OrthoDB" id="9975356at2759"/>
<feature type="domain" description="PDZ" evidence="5">
    <location>
        <begin position="99"/>
        <end position="182"/>
    </location>
</feature>
<evidence type="ECO:0000259" key="5">
    <source>
        <dbReference type="PROSITE" id="PS50106"/>
    </source>
</evidence>
<evidence type="ECO:0000256" key="1">
    <source>
        <dbReference type="ARBA" id="ARBA00004245"/>
    </source>
</evidence>
<dbReference type="InterPro" id="IPR036034">
    <property type="entry name" value="PDZ_sf"/>
</dbReference>
<dbReference type="Pfam" id="PF00595">
    <property type="entry name" value="PDZ"/>
    <property type="match status" value="1"/>
</dbReference>
<dbReference type="Proteomes" id="UP001152798">
    <property type="component" value="Chromosome 4"/>
</dbReference>